<accession>A0A2Z7DE32</accession>
<dbReference type="OrthoDB" id="639110at2759"/>
<dbReference type="AlphaFoldDB" id="A0A2Z7DE32"/>
<sequence>MAIDGETEEDADNRREMAMAAVPSLRPNFKPGGGITAAQVSKFRELHKRRLQIKAKSKANKRGKGEFQRKKSEAKECSVEEEPRNDVGGSSTAPILKDSLSIEEDNISGNLVAKRRRKLHWG</sequence>
<reference evidence="2 3" key="1">
    <citation type="journal article" date="2015" name="Proc. Natl. Acad. Sci. U.S.A.">
        <title>The resurrection genome of Boea hygrometrica: A blueprint for survival of dehydration.</title>
        <authorList>
            <person name="Xiao L."/>
            <person name="Yang G."/>
            <person name="Zhang L."/>
            <person name="Yang X."/>
            <person name="Zhao S."/>
            <person name="Ji Z."/>
            <person name="Zhou Q."/>
            <person name="Hu M."/>
            <person name="Wang Y."/>
            <person name="Chen M."/>
            <person name="Xu Y."/>
            <person name="Jin H."/>
            <person name="Xiao X."/>
            <person name="Hu G."/>
            <person name="Bao F."/>
            <person name="Hu Y."/>
            <person name="Wan P."/>
            <person name="Li L."/>
            <person name="Deng X."/>
            <person name="Kuang T."/>
            <person name="Xiang C."/>
            <person name="Zhu J.K."/>
            <person name="Oliver M.J."/>
            <person name="He Y."/>
        </authorList>
    </citation>
    <scope>NUCLEOTIDE SEQUENCE [LARGE SCALE GENOMIC DNA]</scope>
    <source>
        <strain evidence="3">cv. XS01</strain>
    </source>
</reference>
<feature type="region of interest" description="Disordered" evidence="1">
    <location>
        <begin position="52"/>
        <end position="100"/>
    </location>
</feature>
<feature type="compositionally biased region" description="Basic residues" evidence="1">
    <location>
        <begin position="52"/>
        <end position="62"/>
    </location>
</feature>
<evidence type="ECO:0000313" key="3">
    <source>
        <dbReference type="Proteomes" id="UP000250235"/>
    </source>
</evidence>
<gene>
    <name evidence="2" type="ORF">F511_31957</name>
</gene>
<dbReference type="InterPro" id="IPR037690">
    <property type="entry name" value="FAM204A"/>
</dbReference>
<feature type="compositionally biased region" description="Basic and acidic residues" evidence="1">
    <location>
        <begin position="63"/>
        <end position="85"/>
    </location>
</feature>
<dbReference type="PANTHER" id="PTHR14386">
    <property type="entry name" value="PROTEIN FAM204A"/>
    <property type="match status" value="1"/>
</dbReference>
<evidence type="ECO:0000313" key="2">
    <source>
        <dbReference type="EMBL" id="KZV58139.1"/>
    </source>
</evidence>
<name>A0A2Z7DE32_9LAMI</name>
<protein>
    <submittedName>
        <fullName evidence="2">Uncharacterized protein</fullName>
    </submittedName>
</protein>
<evidence type="ECO:0000256" key="1">
    <source>
        <dbReference type="SAM" id="MobiDB-lite"/>
    </source>
</evidence>
<proteinExistence type="predicted"/>
<dbReference type="EMBL" id="KQ986830">
    <property type="protein sequence ID" value="KZV58139.1"/>
    <property type="molecule type" value="Genomic_DNA"/>
</dbReference>
<keyword evidence="3" id="KW-1185">Reference proteome</keyword>
<organism evidence="2 3">
    <name type="scientific">Dorcoceras hygrometricum</name>
    <dbReference type="NCBI Taxonomy" id="472368"/>
    <lineage>
        <taxon>Eukaryota</taxon>
        <taxon>Viridiplantae</taxon>
        <taxon>Streptophyta</taxon>
        <taxon>Embryophyta</taxon>
        <taxon>Tracheophyta</taxon>
        <taxon>Spermatophyta</taxon>
        <taxon>Magnoliopsida</taxon>
        <taxon>eudicotyledons</taxon>
        <taxon>Gunneridae</taxon>
        <taxon>Pentapetalae</taxon>
        <taxon>asterids</taxon>
        <taxon>lamiids</taxon>
        <taxon>Lamiales</taxon>
        <taxon>Gesneriaceae</taxon>
        <taxon>Didymocarpoideae</taxon>
        <taxon>Trichosporeae</taxon>
        <taxon>Loxocarpinae</taxon>
        <taxon>Dorcoceras</taxon>
    </lineage>
</organism>
<dbReference type="PANTHER" id="PTHR14386:SF2">
    <property type="entry name" value="PROTEIN FAM204A"/>
    <property type="match status" value="1"/>
</dbReference>
<dbReference type="Proteomes" id="UP000250235">
    <property type="component" value="Unassembled WGS sequence"/>
</dbReference>